<comment type="similarity">
    <text evidence="2">Belongs to the GILT family.</text>
</comment>
<dbReference type="PANTHER" id="PTHR13234:SF8">
    <property type="entry name" value="GAMMA-INTERFERON-INDUCIBLE LYSOSOMAL THIOL REDUCTASE"/>
    <property type="match status" value="1"/>
</dbReference>
<evidence type="ECO:0000313" key="8">
    <source>
        <dbReference type="Proteomes" id="UP000008549"/>
    </source>
</evidence>
<evidence type="ECO:0000256" key="1">
    <source>
        <dbReference type="ARBA" id="ARBA00004613"/>
    </source>
</evidence>
<dbReference type="PANTHER" id="PTHR13234">
    <property type="entry name" value="GAMMA-INTERFERON INDUCIBLE LYSOSOMAL THIOL REDUCTASE GILT"/>
    <property type="match status" value="1"/>
</dbReference>
<dbReference type="FunCoup" id="A8WT51">
    <property type="interactions" value="206"/>
</dbReference>
<keyword evidence="8" id="KW-1185">Reference proteome</keyword>
<dbReference type="KEGG" id="cbr:CBG_02950"/>
<keyword evidence="3" id="KW-0964">Secreted</keyword>
<dbReference type="Proteomes" id="UP000008549">
    <property type="component" value="Unassembled WGS sequence"/>
</dbReference>
<reference evidence="7 8" key="1">
    <citation type="journal article" date="2003" name="PLoS Biol.">
        <title>The genome sequence of Caenorhabditis briggsae: a platform for comparative genomics.</title>
        <authorList>
            <person name="Stein L.D."/>
            <person name="Bao Z."/>
            <person name="Blasiar D."/>
            <person name="Blumenthal T."/>
            <person name="Brent M.R."/>
            <person name="Chen N."/>
            <person name="Chinwalla A."/>
            <person name="Clarke L."/>
            <person name="Clee C."/>
            <person name="Coghlan A."/>
            <person name="Coulson A."/>
            <person name="D'Eustachio P."/>
            <person name="Fitch D.H."/>
            <person name="Fulton L.A."/>
            <person name="Fulton R.E."/>
            <person name="Griffiths-Jones S."/>
            <person name="Harris T.W."/>
            <person name="Hillier L.W."/>
            <person name="Kamath R."/>
            <person name="Kuwabara P.E."/>
            <person name="Mardis E.R."/>
            <person name="Marra M.A."/>
            <person name="Miner T.L."/>
            <person name="Minx P."/>
            <person name="Mullikin J.C."/>
            <person name="Plumb R.W."/>
            <person name="Rogers J."/>
            <person name="Schein J.E."/>
            <person name="Sohrmann M."/>
            <person name="Spieth J."/>
            <person name="Stajich J.E."/>
            <person name="Wei C."/>
            <person name="Willey D."/>
            <person name="Wilson R.K."/>
            <person name="Durbin R."/>
            <person name="Waterston R.H."/>
        </authorList>
    </citation>
    <scope>NUCLEOTIDE SEQUENCE [LARGE SCALE GENOMIC DNA]</scope>
    <source>
        <strain evidence="7 8">AF16</strain>
    </source>
</reference>
<evidence type="ECO:0000256" key="6">
    <source>
        <dbReference type="SAM" id="SignalP"/>
    </source>
</evidence>
<dbReference type="WormBase" id="CBG02950">
    <property type="protein sequence ID" value="CBP43256"/>
    <property type="gene ID" value="WBGene00025907"/>
</dbReference>
<feature type="signal peptide" evidence="6">
    <location>
        <begin position="1"/>
        <end position="15"/>
    </location>
</feature>
<keyword evidence="5" id="KW-0325">Glycoprotein</keyword>
<accession>A8WT51</accession>
<proteinExistence type="inferred from homology"/>
<dbReference type="HOGENOM" id="CLU_066886_0_0_1"/>
<comment type="subcellular location">
    <subcellularLocation>
        <location evidence="1">Secreted</location>
    </subcellularLocation>
</comment>
<dbReference type="GeneID" id="8572678"/>
<dbReference type="InParanoid" id="A8WT51"/>
<dbReference type="CTD" id="8572678"/>
<dbReference type="Pfam" id="PF03227">
    <property type="entry name" value="GILT"/>
    <property type="match status" value="1"/>
</dbReference>
<dbReference type="GO" id="GO:0005576">
    <property type="term" value="C:extracellular region"/>
    <property type="evidence" value="ECO:0007669"/>
    <property type="project" value="UniProtKB-SubCell"/>
</dbReference>
<dbReference type="GO" id="GO:0016671">
    <property type="term" value="F:oxidoreductase activity, acting on a sulfur group of donors, disulfide as acceptor"/>
    <property type="evidence" value="ECO:0007669"/>
    <property type="project" value="InterPro"/>
</dbReference>
<dbReference type="InterPro" id="IPR004911">
    <property type="entry name" value="Interferon-induced_GILT"/>
</dbReference>
<evidence type="ECO:0000256" key="5">
    <source>
        <dbReference type="ARBA" id="ARBA00023180"/>
    </source>
</evidence>
<sequence>VAPVFLEMLVRLVFASIVLFGAIQATARNCDAIPTSMWCSNKDIEKECGFTQQCDKHRAATHNQKINITVLIEALCPDCQNFLTKQLYPVVFKNFGDFVNIELVPFGNAKLQEDGTIKCQHGEEECSINKFEGCFIDSMADQSPLPTLSCIEESLQKKVEFADAVQQCFEKLQIGGDVQRLTQSCLVSKLGADLQTKAAATTNNVWPEQHKFVPWIVVNGVSLTSLQGFQNQLPTLLCEWYSGDKPIPYCETALKMKYKKASIRHFI</sequence>
<dbReference type="OMA" id="NSAKACT"/>
<dbReference type="eggNOG" id="KOG3160">
    <property type="taxonomic scope" value="Eukaryota"/>
</dbReference>
<feature type="non-terminal residue" evidence="7">
    <location>
        <position position="1"/>
    </location>
</feature>
<keyword evidence="4 6" id="KW-0732">Signal</keyword>
<gene>
    <name evidence="7 9" type="ORF">CBG02950</name>
    <name evidence="7" type="ORF">CBG_02950</name>
</gene>
<dbReference type="GO" id="GO:0016491">
    <property type="term" value="F:oxidoreductase activity"/>
    <property type="evidence" value="ECO:0000318"/>
    <property type="project" value="GO_Central"/>
</dbReference>
<feature type="chain" id="PRO_5012926261" evidence="6">
    <location>
        <begin position="16"/>
        <end position="267"/>
    </location>
</feature>
<dbReference type="EMBL" id="HE601438">
    <property type="protein sequence ID" value="CAP23662.1"/>
    <property type="molecule type" value="Genomic_DNA"/>
</dbReference>
<name>A8WT51_CAEBR</name>
<protein>
    <submittedName>
        <fullName evidence="7">Protein CBG02950</fullName>
    </submittedName>
</protein>
<organism evidence="7 8">
    <name type="scientific">Caenorhabditis briggsae</name>
    <dbReference type="NCBI Taxonomy" id="6238"/>
    <lineage>
        <taxon>Eukaryota</taxon>
        <taxon>Metazoa</taxon>
        <taxon>Ecdysozoa</taxon>
        <taxon>Nematoda</taxon>
        <taxon>Chromadorea</taxon>
        <taxon>Rhabditida</taxon>
        <taxon>Rhabditina</taxon>
        <taxon>Rhabditomorpha</taxon>
        <taxon>Rhabditoidea</taxon>
        <taxon>Rhabditidae</taxon>
        <taxon>Peloderinae</taxon>
        <taxon>Caenorhabditis</taxon>
    </lineage>
</organism>
<dbReference type="AlphaFoldDB" id="A8WT51"/>
<reference evidence="7 8" key="2">
    <citation type="journal article" date="2011" name="PLoS Genet.">
        <title>Caenorhabditis briggsae recombinant inbred line genotypes reveal inter-strain incompatibility and the evolution of recombination.</title>
        <authorList>
            <person name="Ross J.A."/>
            <person name="Koboldt D.C."/>
            <person name="Staisch J.E."/>
            <person name="Chamberlin H.M."/>
            <person name="Gupta B.P."/>
            <person name="Miller R.D."/>
            <person name="Baird S.E."/>
            <person name="Haag E.S."/>
        </authorList>
    </citation>
    <scope>NUCLEOTIDE SEQUENCE [LARGE SCALE GENOMIC DNA]</scope>
    <source>
        <strain evidence="7 8">AF16</strain>
    </source>
</reference>
<evidence type="ECO:0000313" key="9">
    <source>
        <dbReference type="WormBase" id="CBG02950"/>
    </source>
</evidence>
<evidence type="ECO:0000256" key="4">
    <source>
        <dbReference type="ARBA" id="ARBA00022729"/>
    </source>
</evidence>
<dbReference type="STRING" id="6238.A8WT51"/>
<evidence type="ECO:0000256" key="2">
    <source>
        <dbReference type="ARBA" id="ARBA00005679"/>
    </source>
</evidence>
<dbReference type="RefSeq" id="XP_002631164.1">
    <property type="nucleotide sequence ID" value="XM_002631118.1"/>
</dbReference>
<evidence type="ECO:0000256" key="3">
    <source>
        <dbReference type="ARBA" id="ARBA00022525"/>
    </source>
</evidence>
<evidence type="ECO:0000313" key="7">
    <source>
        <dbReference type="EMBL" id="CAP23662.1"/>
    </source>
</evidence>